<dbReference type="STRING" id="1314778.A0A5C3NQJ9"/>
<evidence type="ECO:0000313" key="1">
    <source>
        <dbReference type="EMBL" id="TFK78648.1"/>
    </source>
</evidence>
<sequence>TSTYTLDLPPDLRARGIHPTFHVERLRRHEPNDTTLFPSREAGVFYDFGQDPDQEFLVDDIVAHQWNGNSVQFLVQWDDGDLTWESWNTVKDLEAVDRYFELQGVTSWRQLPKN</sequence>
<dbReference type="InterPro" id="IPR016197">
    <property type="entry name" value="Chromo-like_dom_sf"/>
</dbReference>
<dbReference type="Proteomes" id="UP000308197">
    <property type="component" value="Unassembled WGS sequence"/>
</dbReference>
<evidence type="ECO:0008006" key="3">
    <source>
        <dbReference type="Google" id="ProtNLM"/>
    </source>
</evidence>
<dbReference type="SUPFAM" id="SSF54160">
    <property type="entry name" value="Chromo domain-like"/>
    <property type="match status" value="1"/>
</dbReference>
<evidence type="ECO:0000313" key="2">
    <source>
        <dbReference type="Proteomes" id="UP000308197"/>
    </source>
</evidence>
<feature type="non-terminal residue" evidence="1">
    <location>
        <position position="1"/>
    </location>
</feature>
<name>A0A5C3NQJ9_9APHY</name>
<feature type="non-terminal residue" evidence="1">
    <location>
        <position position="114"/>
    </location>
</feature>
<accession>A0A5C3NQJ9</accession>
<organism evidence="1 2">
    <name type="scientific">Polyporus arcularius HHB13444</name>
    <dbReference type="NCBI Taxonomy" id="1314778"/>
    <lineage>
        <taxon>Eukaryota</taxon>
        <taxon>Fungi</taxon>
        <taxon>Dikarya</taxon>
        <taxon>Basidiomycota</taxon>
        <taxon>Agaricomycotina</taxon>
        <taxon>Agaricomycetes</taxon>
        <taxon>Polyporales</taxon>
        <taxon>Polyporaceae</taxon>
        <taxon>Polyporus</taxon>
    </lineage>
</organism>
<dbReference type="InParanoid" id="A0A5C3NQJ9"/>
<proteinExistence type="predicted"/>
<keyword evidence="2" id="KW-1185">Reference proteome</keyword>
<dbReference type="EMBL" id="ML212405">
    <property type="protein sequence ID" value="TFK78648.1"/>
    <property type="molecule type" value="Genomic_DNA"/>
</dbReference>
<dbReference type="CDD" id="cd00024">
    <property type="entry name" value="CD_CSD"/>
    <property type="match status" value="1"/>
</dbReference>
<gene>
    <name evidence="1" type="ORF">K466DRAFT_463172</name>
</gene>
<protein>
    <recommendedName>
        <fullName evidence="3">Chromo domain-containing protein</fullName>
    </recommendedName>
</protein>
<dbReference type="Gene3D" id="2.40.50.40">
    <property type="match status" value="1"/>
</dbReference>
<dbReference type="AlphaFoldDB" id="A0A5C3NQJ9"/>
<reference evidence="1 2" key="1">
    <citation type="journal article" date="2019" name="Nat. Ecol. Evol.">
        <title>Megaphylogeny resolves global patterns of mushroom evolution.</title>
        <authorList>
            <person name="Varga T."/>
            <person name="Krizsan K."/>
            <person name="Foldi C."/>
            <person name="Dima B."/>
            <person name="Sanchez-Garcia M."/>
            <person name="Sanchez-Ramirez S."/>
            <person name="Szollosi G.J."/>
            <person name="Szarkandi J.G."/>
            <person name="Papp V."/>
            <person name="Albert L."/>
            <person name="Andreopoulos W."/>
            <person name="Angelini C."/>
            <person name="Antonin V."/>
            <person name="Barry K.W."/>
            <person name="Bougher N.L."/>
            <person name="Buchanan P."/>
            <person name="Buyck B."/>
            <person name="Bense V."/>
            <person name="Catcheside P."/>
            <person name="Chovatia M."/>
            <person name="Cooper J."/>
            <person name="Damon W."/>
            <person name="Desjardin D."/>
            <person name="Finy P."/>
            <person name="Geml J."/>
            <person name="Haridas S."/>
            <person name="Hughes K."/>
            <person name="Justo A."/>
            <person name="Karasinski D."/>
            <person name="Kautmanova I."/>
            <person name="Kiss B."/>
            <person name="Kocsube S."/>
            <person name="Kotiranta H."/>
            <person name="LaButti K.M."/>
            <person name="Lechner B.E."/>
            <person name="Liimatainen K."/>
            <person name="Lipzen A."/>
            <person name="Lukacs Z."/>
            <person name="Mihaltcheva S."/>
            <person name="Morgado L.N."/>
            <person name="Niskanen T."/>
            <person name="Noordeloos M.E."/>
            <person name="Ohm R.A."/>
            <person name="Ortiz-Santana B."/>
            <person name="Ovrebo C."/>
            <person name="Racz N."/>
            <person name="Riley R."/>
            <person name="Savchenko A."/>
            <person name="Shiryaev A."/>
            <person name="Soop K."/>
            <person name="Spirin V."/>
            <person name="Szebenyi C."/>
            <person name="Tomsovsky M."/>
            <person name="Tulloss R.E."/>
            <person name="Uehling J."/>
            <person name="Grigoriev I.V."/>
            <person name="Vagvolgyi C."/>
            <person name="Papp T."/>
            <person name="Martin F.M."/>
            <person name="Miettinen O."/>
            <person name="Hibbett D.S."/>
            <person name="Nagy L.G."/>
        </authorList>
    </citation>
    <scope>NUCLEOTIDE SEQUENCE [LARGE SCALE GENOMIC DNA]</scope>
    <source>
        <strain evidence="1 2">HHB13444</strain>
    </source>
</reference>